<evidence type="ECO:0000256" key="1">
    <source>
        <dbReference type="SAM" id="MobiDB-lite"/>
    </source>
</evidence>
<feature type="compositionally biased region" description="Polar residues" evidence="1">
    <location>
        <begin position="36"/>
        <end position="49"/>
    </location>
</feature>
<gene>
    <name evidence="3" type="ORF">ENH87_04310</name>
</gene>
<organism evidence="3">
    <name type="scientific">Pricia antarctica</name>
    <dbReference type="NCBI Taxonomy" id="641691"/>
    <lineage>
        <taxon>Bacteria</taxon>
        <taxon>Pseudomonadati</taxon>
        <taxon>Bacteroidota</taxon>
        <taxon>Flavobacteriia</taxon>
        <taxon>Flavobacteriales</taxon>
        <taxon>Flavobacteriaceae</taxon>
        <taxon>Pricia</taxon>
    </lineage>
</organism>
<dbReference type="Proteomes" id="UP000886191">
    <property type="component" value="Unassembled WGS sequence"/>
</dbReference>
<dbReference type="PROSITE" id="PS51257">
    <property type="entry name" value="PROKAR_LIPOPROTEIN"/>
    <property type="match status" value="1"/>
</dbReference>
<reference evidence="3" key="1">
    <citation type="journal article" date="2020" name="mSystems">
        <title>Genome- and Community-Level Interaction Insights into Carbon Utilization and Element Cycling Functions of Hydrothermarchaeota in Hydrothermal Sediment.</title>
        <authorList>
            <person name="Zhou Z."/>
            <person name="Liu Y."/>
            <person name="Xu W."/>
            <person name="Pan J."/>
            <person name="Luo Z.H."/>
            <person name="Li M."/>
        </authorList>
    </citation>
    <scope>NUCLEOTIDE SEQUENCE [LARGE SCALE GENOMIC DNA]</scope>
    <source>
        <strain evidence="3">HyVt-345</strain>
    </source>
</reference>
<dbReference type="PANTHER" id="PTHR24637">
    <property type="entry name" value="COLLAGEN"/>
    <property type="match status" value="1"/>
</dbReference>
<dbReference type="AlphaFoldDB" id="A0A831VU07"/>
<feature type="region of interest" description="Disordered" evidence="1">
    <location>
        <begin position="33"/>
        <end position="168"/>
    </location>
</feature>
<name>A0A831VU07_9FLAO</name>
<dbReference type="InterPro" id="IPR008160">
    <property type="entry name" value="Collagen"/>
</dbReference>
<proteinExistence type="predicted"/>
<evidence type="ECO:0000256" key="2">
    <source>
        <dbReference type="SAM" id="SignalP"/>
    </source>
</evidence>
<feature type="compositionally biased region" description="Acidic residues" evidence="1">
    <location>
        <begin position="65"/>
        <end position="79"/>
    </location>
</feature>
<feature type="compositionally biased region" description="Low complexity" evidence="1">
    <location>
        <begin position="142"/>
        <end position="154"/>
    </location>
</feature>
<feature type="signal peptide" evidence="2">
    <location>
        <begin position="1"/>
        <end position="18"/>
    </location>
</feature>
<feature type="chain" id="PRO_5032498284" evidence="2">
    <location>
        <begin position="19"/>
        <end position="314"/>
    </location>
</feature>
<dbReference type="EMBL" id="DRGL01000021">
    <property type="protein sequence ID" value="HEA20119.1"/>
    <property type="molecule type" value="Genomic_DNA"/>
</dbReference>
<keyword evidence="2" id="KW-0732">Signal</keyword>
<feature type="compositionally biased region" description="Low complexity" evidence="1">
    <location>
        <begin position="101"/>
        <end position="119"/>
    </location>
</feature>
<comment type="caution">
    <text evidence="3">The sequence shown here is derived from an EMBL/GenBank/DDBJ whole genome shotgun (WGS) entry which is preliminary data.</text>
</comment>
<sequence length="314" mass="32800">MKTTMKFLTCSLMAIAIATLVSCKKDELEEAVLKPTAQQEQNSSGSIGQENTNGAGGTVGTNAENGEDGFDGSDGENGEDGAQGEPGTDGQDGTDGEDGADGAQGEQGEAGPAGENGAQGPKGDQGDTGPAGPKGDTGAPGIDGINGTNGIDGADGVDGVDGVDGEDGNANVIASDWFEPKESSFSVNNPQYKALPLDTSIKSKIADGVLLVYYDDDIQVQLLPRYTYESSGKIVKSVDSHVNHASNTLYIIIQKFGFDLNPTEYLWNPSGPAYAKGIRFRYIVIPNGTTSKNSFSHFEKMSYNEVIEYFGLAR</sequence>
<accession>A0A831VU07</accession>
<protein>
    <submittedName>
        <fullName evidence="3">Collagen-like protein</fullName>
    </submittedName>
</protein>
<keyword evidence="3" id="KW-0176">Collagen</keyword>
<evidence type="ECO:0000313" key="3">
    <source>
        <dbReference type="EMBL" id="HEA20119.1"/>
    </source>
</evidence>
<dbReference type="PANTHER" id="PTHR24637:SF417">
    <property type="entry name" value="COL_CUTICLE_N DOMAIN-CONTAINING PROTEIN"/>
    <property type="match status" value="1"/>
</dbReference>
<dbReference type="Pfam" id="PF01391">
    <property type="entry name" value="Collagen"/>
    <property type="match status" value="1"/>
</dbReference>